<name>A0ACB8EW90_9SAUR</name>
<organism evidence="1 2">
    <name type="scientific">Sphaerodactylus townsendi</name>
    <dbReference type="NCBI Taxonomy" id="933632"/>
    <lineage>
        <taxon>Eukaryota</taxon>
        <taxon>Metazoa</taxon>
        <taxon>Chordata</taxon>
        <taxon>Craniata</taxon>
        <taxon>Vertebrata</taxon>
        <taxon>Euteleostomi</taxon>
        <taxon>Lepidosauria</taxon>
        <taxon>Squamata</taxon>
        <taxon>Bifurcata</taxon>
        <taxon>Gekkota</taxon>
        <taxon>Sphaerodactylidae</taxon>
        <taxon>Sphaerodactylus</taxon>
    </lineage>
</organism>
<evidence type="ECO:0000313" key="1">
    <source>
        <dbReference type="EMBL" id="KAH7997217.1"/>
    </source>
</evidence>
<keyword evidence="2" id="KW-1185">Reference proteome</keyword>
<dbReference type="EMBL" id="CM037628">
    <property type="protein sequence ID" value="KAH7997217.1"/>
    <property type="molecule type" value="Genomic_DNA"/>
</dbReference>
<proteinExistence type="predicted"/>
<gene>
    <name evidence="1" type="ORF">K3G42_014132</name>
</gene>
<comment type="caution">
    <text evidence="1">The sequence shown here is derived from an EMBL/GenBank/DDBJ whole genome shotgun (WGS) entry which is preliminary data.</text>
</comment>
<reference evidence="1" key="1">
    <citation type="submission" date="2021-08" db="EMBL/GenBank/DDBJ databases">
        <title>The first chromosome-level gecko genome reveals the dynamic sex chromosomes of Neotropical dwarf geckos (Sphaerodactylidae: Sphaerodactylus).</title>
        <authorList>
            <person name="Pinto B.J."/>
            <person name="Keating S.E."/>
            <person name="Gamble T."/>
        </authorList>
    </citation>
    <scope>NUCLEOTIDE SEQUENCE</scope>
    <source>
        <strain evidence="1">TG3544</strain>
    </source>
</reference>
<sequence>MAPATILPISKMADIAFPPSRNDGNEKKSHSRFSSSTNVVENPADEICFGVSELSQQFYEPGWQAVEIEVSAKRYKVRTDGGFREWWAGRHALPENGSDYGPMTDLPDWSFADGRPAPPMKGYLRRQEKNREFARRIAMISSEIDRGMEKWETNQREQRQQAEEKRQNRLLPKGGSLPPLPK</sequence>
<dbReference type="Proteomes" id="UP000827872">
    <property type="component" value="Linkage Group LG15"/>
</dbReference>
<accession>A0ACB8EW90</accession>
<evidence type="ECO:0000313" key="2">
    <source>
        <dbReference type="Proteomes" id="UP000827872"/>
    </source>
</evidence>
<protein>
    <submittedName>
        <fullName evidence="1">Uncharacterized protein</fullName>
    </submittedName>
</protein>